<dbReference type="Proteomes" id="UP000502899">
    <property type="component" value="Chromosome"/>
</dbReference>
<dbReference type="NCBIfam" id="NF038093">
    <property type="entry name" value="GrdX"/>
    <property type="match status" value="1"/>
</dbReference>
<evidence type="ECO:0000313" key="2">
    <source>
        <dbReference type="EMBL" id="QKH79569.1"/>
    </source>
</evidence>
<dbReference type="EMBL" id="CP054000">
    <property type="protein sequence ID" value="QKH79569.1"/>
    <property type="molecule type" value="Genomic_DNA"/>
</dbReference>
<dbReference type="AlphaFoldDB" id="A0A133N111"/>
<name>A0A133N111_FINMA</name>
<reference evidence="3" key="2">
    <citation type="submission" date="2017-04" db="EMBL/GenBank/DDBJ databases">
        <title>Finegoldia magna isolated from orthopedic joint implant-associated infections.</title>
        <authorList>
            <person name="Bjorklund S."/>
            <person name="Bruggemann H."/>
            <person name="Jensen A."/>
            <person name="Hellmark B."/>
            <person name="Soderquist B."/>
        </authorList>
    </citation>
    <scope>NUCLEOTIDE SEQUENCE [LARGE SCALE GENOMIC DNA]</scope>
    <source>
        <strain evidence="3">08T492</strain>
    </source>
</reference>
<gene>
    <name evidence="1" type="ORF">B9N56_01870</name>
    <name evidence="2" type="ORF">FOC70_04000</name>
</gene>
<evidence type="ECO:0000313" key="4">
    <source>
        <dbReference type="Proteomes" id="UP000502899"/>
    </source>
</evidence>
<reference evidence="1" key="1">
    <citation type="journal article" date="2017" name="J. Clin. Microbiol.">
        <title>Finegoldia magna Isolated from Orthopedic Joint Implant-Associated Infections.</title>
        <authorList>
            <person name="Soderquist B."/>
            <person name="Bjorklund S."/>
            <person name="Hellmark B."/>
            <person name="Jensen A."/>
            <person name="Bruggemann H."/>
        </authorList>
    </citation>
    <scope>NUCLEOTIDE SEQUENCE</scope>
    <source>
        <strain evidence="1">08T492</strain>
    </source>
</reference>
<dbReference type="Proteomes" id="UP000215361">
    <property type="component" value="Unassembled WGS sequence"/>
</dbReference>
<dbReference type="EMBL" id="NDYI01000005">
    <property type="protein sequence ID" value="OXZ39488.1"/>
    <property type="molecule type" value="Genomic_DNA"/>
</dbReference>
<evidence type="ECO:0000313" key="3">
    <source>
        <dbReference type="Proteomes" id="UP000215361"/>
    </source>
</evidence>
<evidence type="ECO:0000313" key="1">
    <source>
        <dbReference type="EMBL" id="OXZ39488.1"/>
    </source>
</evidence>
<proteinExistence type="predicted"/>
<dbReference type="InterPro" id="IPR047735">
    <property type="entry name" value="GrdX-like"/>
</dbReference>
<protein>
    <submittedName>
        <fullName evidence="1">Glycine reductase</fullName>
    </submittedName>
    <submittedName>
        <fullName evidence="2">GrdX family protein</fullName>
    </submittedName>
</protein>
<dbReference type="OMA" id="YIHKGHE"/>
<accession>A0A133N111</accession>
<dbReference type="RefSeq" id="WP_002841250.1">
    <property type="nucleotide sequence ID" value="NZ_CABKMR010000001.1"/>
</dbReference>
<organism evidence="1 3">
    <name type="scientific">Finegoldia magna</name>
    <name type="common">Peptostreptococcus magnus</name>
    <dbReference type="NCBI Taxonomy" id="1260"/>
    <lineage>
        <taxon>Bacteria</taxon>
        <taxon>Bacillati</taxon>
        <taxon>Bacillota</taxon>
        <taxon>Tissierellia</taxon>
        <taxon>Tissierellales</taxon>
        <taxon>Peptoniphilaceae</taxon>
        <taxon>Finegoldia</taxon>
    </lineage>
</organism>
<reference evidence="2 4" key="3">
    <citation type="submission" date="2020-05" db="EMBL/GenBank/DDBJ databases">
        <title>FDA dAtabase for Regulatory Grade micrObial Sequences (FDA-ARGOS): Supporting development and validation of Infectious Disease Dx tests.</title>
        <authorList>
            <person name="Pederson C."/>
            <person name="Tallon L."/>
            <person name="Sadzewicz L."/>
            <person name="Zhao X."/>
            <person name="Vavikolanu K."/>
            <person name="Mehta A."/>
            <person name="Aluvathingal J."/>
            <person name="Nadendla S."/>
            <person name="Myers T."/>
            <person name="Yan Y."/>
            <person name="Sichtig H."/>
        </authorList>
    </citation>
    <scope>NUCLEOTIDE SEQUENCE [LARGE SCALE GENOMIC DNA]</scope>
    <source>
        <strain evidence="2 4">FDAARGOS_764</strain>
    </source>
</reference>
<sequence length="124" mass="14600">MLLITNNEYFKDAIKRTDIKVEYIDIDYIGILKKARDLIHQNYRLVTHPLYGSVKPNETVFRSVILEKGDKFDTDSLMMIEECINTATKFMNISKPKRWPAEILDDFRVVDFDIISQTLDRILI</sequence>